<proteinExistence type="predicted"/>
<sequence>MVRLTPDLGQIADPAAIIMVYSSAKSLPKHEWYDTFAGGIAHRGNFEITEEQVHAAAGEL</sequence>
<reference evidence="1" key="2">
    <citation type="journal article" date="2022" name="Microb. Genom.">
        <title>A chromosome-scale genome assembly of the tomato pathogen Cladosporium fulvum reveals a compartmentalized genome architecture and the presence of a dispensable chromosome.</title>
        <authorList>
            <person name="Zaccaron A.Z."/>
            <person name="Chen L.H."/>
            <person name="Samaras A."/>
            <person name="Stergiopoulos I."/>
        </authorList>
    </citation>
    <scope>NUCLEOTIDE SEQUENCE</scope>
    <source>
        <strain evidence="1">Race5_Kim</strain>
    </source>
</reference>
<dbReference type="RefSeq" id="XP_047767787.1">
    <property type="nucleotide sequence ID" value="XM_047912129.1"/>
</dbReference>
<evidence type="ECO:0000313" key="2">
    <source>
        <dbReference type="Proteomes" id="UP000756132"/>
    </source>
</evidence>
<name>A0A9Q8PIY6_PASFU</name>
<dbReference type="AlphaFoldDB" id="A0A9Q8PIY6"/>
<reference evidence="1" key="1">
    <citation type="submission" date="2021-12" db="EMBL/GenBank/DDBJ databases">
        <authorList>
            <person name="Zaccaron A."/>
            <person name="Stergiopoulos I."/>
        </authorList>
    </citation>
    <scope>NUCLEOTIDE SEQUENCE</scope>
    <source>
        <strain evidence="1">Race5_Kim</strain>
    </source>
</reference>
<protein>
    <submittedName>
        <fullName evidence="1">Uncharacterized protein</fullName>
    </submittedName>
</protein>
<dbReference type="GeneID" id="71992859"/>
<evidence type="ECO:0000313" key="1">
    <source>
        <dbReference type="EMBL" id="UJO23421.1"/>
    </source>
</evidence>
<dbReference type="EMBL" id="CP090173">
    <property type="protein sequence ID" value="UJO23421.1"/>
    <property type="molecule type" value="Genomic_DNA"/>
</dbReference>
<keyword evidence="2" id="KW-1185">Reference proteome</keyword>
<gene>
    <name evidence="1" type="ORF">CLAFUR5_12981</name>
</gene>
<organism evidence="1 2">
    <name type="scientific">Passalora fulva</name>
    <name type="common">Tomato leaf mold</name>
    <name type="synonym">Cladosporium fulvum</name>
    <dbReference type="NCBI Taxonomy" id="5499"/>
    <lineage>
        <taxon>Eukaryota</taxon>
        <taxon>Fungi</taxon>
        <taxon>Dikarya</taxon>
        <taxon>Ascomycota</taxon>
        <taxon>Pezizomycotina</taxon>
        <taxon>Dothideomycetes</taxon>
        <taxon>Dothideomycetidae</taxon>
        <taxon>Mycosphaerellales</taxon>
        <taxon>Mycosphaerellaceae</taxon>
        <taxon>Fulvia</taxon>
    </lineage>
</organism>
<dbReference type="KEGG" id="ffu:CLAFUR5_12981"/>
<dbReference type="Proteomes" id="UP000756132">
    <property type="component" value="Chromosome 11"/>
</dbReference>
<accession>A0A9Q8PIY6</accession>